<evidence type="ECO:0000256" key="1">
    <source>
        <dbReference type="ARBA" id="ARBA00035112"/>
    </source>
</evidence>
<evidence type="ECO:0008006" key="6">
    <source>
        <dbReference type="Google" id="ProtNLM"/>
    </source>
</evidence>
<keyword evidence="3" id="KW-1133">Transmembrane helix</keyword>
<evidence type="ECO:0000256" key="3">
    <source>
        <dbReference type="SAM" id="Phobius"/>
    </source>
</evidence>
<feature type="transmembrane region" description="Helical" evidence="3">
    <location>
        <begin position="43"/>
        <end position="64"/>
    </location>
</feature>
<reference evidence="5" key="1">
    <citation type="submission" date="2019-06" db="EMBL/GenBank/DDBJ databases">
        <authorList>
            <person name="Broberg M."/>
        </authorList>
    </citation>
    <scope>NUCLEOTIDE SEQUENCE [LARGE SCALE GENOMIC DNA]</scope>
</reference>
<dbReference type="GO" id="GO:0043386">
    <property type="term" value="P:mycotoxin biosynthetic process"/>
    <property type="evidence" value="ECO:0007669"/>
    <property type="project" value="InterPro"/>
</dbReference>
<name>A0A9N9UB66_9HYPO</name>
<comment type="caution">
    <text evidence="4">The sequence shown here is derived from an EMBL/GenBank/DDBJ whole genome shotgun (WGS) entry which is preliminary data.</text>
</comment>
<evidence type="ECO:0000313" key="4">
    <source>
        <dbReference type="EMBL" id="CAG9986681.1"/>
    </source>
</evidence>
<keyword evidence="3" id="KW-0472">Membrane</keyword>
<dbReference type="InterPro" id="IPR021765">
    <property type="entry name" value="UstYa-like"/>
</dbReference>
<dbReference type="AlphaFoldDB" id="A0A9N9UB66"/>
<dbReference type="OrthoDB" id="3687641at2759"/>
<keyword evidence="5" id="KW-1185">Reference proteome</keyword>
<proteinExistence type="inferred from homology"/>
<sequence>MSKEDCLHEPLINESNNSDHDGYLPDREPGEFHHGHGTKSYDFFYKATITSLVLILAIISTLLIRVETQFHHRVDQTCASHTTSWSHWPVQGGFIDYVSILMKILAPLLRDTPITYRTHTFDGSFMDENIYRQEGSPEVDAAWEALGVDSRAGIISKEDGLASGLDSSFVQRADKYGGGFLVNVEGMHHLHCLNLLRKSLYFNYDHYKNLGHHAFKNEEPILRRHVTHCLDTIRQVLMCNVDTGVLGQVWANPNNPTAFPDFNTKHVCKNYEGVRKWAESIQAPPHDQVPEDFLETPSSEDILLEIP</sequence>
<dbReference type="EMBL" id="CABFNO020001405">
    <property type="protein sequence ID" value="CAG9986681.1"/>
    <property type="molecule type" value="Genomic_DNA"/>
</dbReference>
<protein>
    <recommendedName>
        <fullName evidence="6">Cyclochlorotine biosynthesis protein O</fullName>
    </recommendedName>
</protein>
<organism evidence="4 5">
    <name type="scientific">Clonostachys byssicola</name>
    <dbReference type="NCBI Taxonomy" id="160290"/>
    <lineage>
        <taxon>Eukaryota</taxon>
        <taxon>Fungi</taxon>
        <taxon>Dikarya</taxon>
        <taxon>Ascomycota</taxon>
        <taxon>Pezizomycotina</taxon>
        <taxon>Sordariomycetes</taxon>
        <taxon>Hypocreomycetidae</taxon>
        <taxon>Hypocreales</taxon>
        <taxon>Bionectriaceae</taxon>
        <taxon>Clonostachys</taxon>
    </lineage>
</organism>
<evidence type="ECO:0000313" key="5">
    <source>
        <dbReference type="Proteomes" id="UP000754883"/>
    </source>
</evidence>
<keyword evidence="3" id="KW-0812">Transmembrane</keyword>
<dbReference type="Pfam" id="PF11807">
    <property type="entry name" value="UstYa"/>
    <property type="match status" value="1"/>
</dbReference>
<dbReference type="Proteomes" id="UP000754883">
    <property type="component" value="Unassembled WGS sequence"/>
</dbReference>
<feature type="region of interest" description="Disordered" evidence="2">
    <location>
        <begin position="1"/>
        <end position="29"/>
    </location>
</feature>
<reference evidence="4 5" key="2">
    <citation type="submission" date="2021-10" db="EMBL/GenBank/DDBJ databases">
        <authorList>
            <person name="Piombo E."/>
        </authorList>
    </citation>
    <scope>NUCLEOTIDE SEQUENCE [LARGE SCALE GENOMIC DNA]</scope>
</reference>
<comment type="similarity">
    <text evidence="1">Belongs to the ustYa family.</text>
</comment>
<evidence type="ECO:0000256" key="2">
    <source>
        <dbReference type="SAM" id="MobiDB-lite"/>
    </source>
</evidence>
<dbReference type="PANTHER" id="PTHR33365">
    <property type="entry name" value="YALI0B05434P"/>
    <property type="match status" value="1"/>
</dbReference>
<accession>A0A9N9UB66</accession>
<gene>
    <name evidence="4" type="ORF">CBYS24578_00007878</name>
</gene>
<feature type="compositionally biased region" description="Basic and acidic residues" evidence="2">
    <location>
        <begin position="17"/>
        <end position="29"/>
    </location>
</feature>
<dbReference type="PANTHER" id="PTHR33365:SF13">
    <property type="entry name" value="TAT PATHWAY SIGNAL SEQUENCE"/>
    <property type="match status" value="1"/>
</dbReference>